<dbReference type="InterPro" id="IPR036236">
    <property type="entry name" value="Znf_C2H2_sf"/>
</dbReference>
<dbReference type="Gene3D" id="3.30.160.60">
    <property type="entry name" value="Classic Zinc Finger"/>
    <property type="match status" value="2"/>
</dbReference>
<dbReference type="InterPro" id="IPR013087">
    <property type="entry name" value="Znf_C2H2_type"/>
</dbReference>
<keyword evidence="10" id="KW-0539">Nucleus</keyword>
<dbReference type="SMART" id="SM00355">
    <property type="entry name" value="ZnF_C2H2"/>
    <property type="match status" value="2"/>
</dbReference>
<evidence type="ECO:0000256" key="9">
    <source>
        <dbReference type="ARBA" id="ARBA00023163"/>
    </source>
</evidence>
<protein>
    <submittedName>
        <fullName evidence="13">ZFP62 protein</fullName>
    </submittedName>
</protein>
<keyword evidence="3" id="KW-0479">Metal-binding</keyword>
<keyword evidence="4" id="KW-0677">Repeat</keyword>
<dbReference type="Pfam" id="PF00096">
    <property type="entry name" value="zf-C2H2"/>
    <property type="match status" value="2"/>
</dbReference>
<dbReference type="PROSITE" id="PS50157">
    <property type="entry name" value="ZINC_FINGER_C2H2_2"/>
    <property type="match status" value="2"/>
</dbReference>
<keyword evidence="5 11" id="KW-0863">Zinc-finger</keyword>
<evidence type="ECO:0000256" key="10">
    <source>
        <dbReference type="ARBA" id="ARBA00023242"/>
    </source>
</evidence>
<dbReference type="FunFam" id="3.30.160.60:FF:000295">
    <property type="entry name" value="zinc finger protein 19"/>
    <property type="match status" value="1"/>
</dbReference>
<dbReference type="InterPro" id="IPR050331">
    <property type="entry name" value="Zinc_finger"/>
</dbReference>
<proteinExistence type="inferred from homology"/>
<dbReference type="SUPFAM" id="SSF57667">
    <property type="entry name" value="beta-beta-alpha zinc fingers"/>
    <property type="match status" value="1"/>
</dbReference>
<keyword evidence="8" id="KW-0238">DNA-binding</keyword>
<keyword evidence="14" id="KW-1185">Reference proteome</keyword>
<keyword evidence="6" id="KW-0862">Zinc</keyword>
<dbReference type="GO" id="GO:0005634">
    <property type="term" value="C:nucleus"/>
    <property type="evidence" value="ECO:0007669"/>
    <property type="project" value="UniProtKB-SubCell"/>
</dbReference>
<comment type="caution">
    <text evidence="13">The sequence shown here is derived from an EMBL/GenBank/DDBJ whole genome shotgun (WGS) entry which is preliminary data.</text>
</comment>
<dbReference type="GO" id="GO:0008270">
    <property type="term" value="F:zinc ion binding"/>
    <property type="evidence" value="ECO:0007669"/>
    <property type="project" value="UniProtKB-KW"/>
</dbReference>
<evidence type="ECO:0000256" key="4">
    <source>
        <dbReference type="ARBA" id="ARBA00022737"/>
    </source>
</evidence>
<reference evidence="13 14" key="1">
    <citation type="submission" date="2019-09" db="EMBL/GenBank/DDBJ databases">
        <title>Bird 10,000 Genomes (B10K) Project - Family phase.</title>
        <authorList>
            <person name="Zhang G."/>
        </authorList>
    </citation>
    <scope>NUCLEOTIDE SEQUENCE [LARGE SCALE GENOMIC DNA]</scope>
    <source>
        <strain evidence="13">B10K-DU-012-38</strain>
        <tissue evidence="13">Muscle</tissue>
    </source>
</reference>
<dbReference type="GO" id="GO:0003677">
    <property type="term" value="F:DNA binding"/>
    <property type="evidence" value="ECO:0007669"/>
    <property type="project" value="UniProtKB-KW"/>
</dbReference>
<evidence type="ECO:0000256" key="1">
    <source>
        <dbReference type="ARBA" id="ARBA00004123"/>
    </source>
</evidence>
<dbReference type="AlphaFoldDB" id="A0A7K5SMJ4"/>
<dbReference type="PANTHER" id="PTHR16515">
    <property type="entry name" value="PR DOMAIN ZINC FINGER PROTEIN"/>
    <property type="match status" value="1"/>
</dbReference>
<evidence type="ECO:0000256" key="2">
    <source>
        <dbReference type="ARBA" id="ARBA00006991"/>
    </source>
</evidence>
<dbReference type="GO" id="GO:0010468">
    <property type="term" value="P:regulation of gene expression"/>
    <property type="evidence" value="ECO:0007669"/>
    <property type="project" value="TreeGrafter"/>
</dbReference>
<name>A0A7K5SMJ4_9FRIN</name>
<accession>A0A7K5SMJ4</accession>
<keyword evidence="9" id="KW-0804">Transcription</keyword>
<organism evidence="13 14">
    <name type="scientific">Urocynchramus pylzowi</name>
    <dbReference type="NCBI Taxonomy" id="571890"/>
    <lineage>
        <taxon>Eukaryota</taxon>
        <taxon>Metazoa</taxon>
        <taxon>Chordata</taxon>
        <taxon>Craniata</taxon>
        <taxon>Vertebrata</taxon>
        <taxon>Euteleostomi</taxon>
        <taxon>Archelosauria</taxon>
        <taxon>Archosauria</taxon>
        <taxon>Dinosauria</taxon>
        <taxon>Saurischia</taxon>
        <taxon>Theropoda</taxon>
        <taxon>Coelurosauria</taxon>
        <taxon>Aves</taxon>
        <taxon>Neognathae</taxon>
        <taxon>Neoaves</taxon>
        <taxon>Telluraves</taxon>
        <taxon>Australaves</taxon>
        <taxon>Passeriformes</taxon>
        <taxon>Passeroidea</taxon>
        <taxon>Fringillidae</taxon>
        <taxon>Urocynchramus</taxon>
    </lineage>
</organism>
<sequence length="62" mass="7324">VREQHQSSEKPCKCYECGRSFSWGSHLNHHQMIHTGKWPYVCLRCGKGFRESSDLTVHQRIH</sequence>
<evidence type="ECO:0000256" key="3">
    <source>
        <dbReference type="ARBA" id="ARBA00022723"/>
    </source>
</evidence>
<evidence type="ECO:0000256" key="6">
    <source>
        <dbReference type="ARBA" id="ARBA00022833"/>
    </source>
</evidence>
<comment type="similarity">
    <text evidence="2">Belongs to the krueppel C2H2-type zinc-finger protein family.</text>
</comment>
<feature type="non-terminal residue" evidence="13">
    <location>
        <position position="1"/>
    </location>
</feature>
<feature type="domain" description="C2H2-type" evidence="12">
    <location>
        <begin position="40"/>
        <end position="62"/>
    </location>
</feature>
<evidence type="ECO:0000313" key="13">
    <source>
        <dbReference type="EMBL" id="NWT92725.1"/>
    </source>
</evidence>
<feature type="domain" description="C2H2-type" evidence="12">
    <location>
        <begin position="12"/>
        <end position="39"/>
    </location>
</feature>
<comment type="subcellular location">
    <subcellularLocation>
        <location evidence="1">Nucleus</location>
    </subcellularLocation>
</comment>
<evidence type="ECO:0000313" key="14">
    <source>
        <dbReference type="Proteomes" id="UP000524542"/>
    </source>
</evidence>
<keyword evidence="7" id="KW-0805">Transcription regulation</keyword>
<evidence type="ECO:0000256" key="11">
    <source>
        <dbReference type="PROSITE-ProRule" id="PRU00042"/>
    </source>
</evidence>
<dbReference type="PROSITE" id="PS00028">
    <property type="entry name" value="ZINC_FINGER_C2H2_1"/>
    <property type="match status" value="2"/>
</dbReference>
<dbReference type="Proteomes" id="UP000524542">
    <property type="component" value="Unassembled WGS sequence"/>
</dbReference>
<feature type="non-terminal residue" evidence="13">
    <location>
        <position position="62"/>
    </location>
</feature>
<dbReference type="FunFam" id="3.30.160.60:FF:000770">
    <property type="entry name" value="zinc finger protein 16"/>
    <property type="match status" value="1"/>
</dbReference>
<dbReference type="PANTHER" id="PTHR16515:SF57">
    <property type="entry name" value="ZINC FINGER PROTEIN 154-LIKE"/>
    <property type="match status" value="1"/>
</dbReference>
<gene>
    <name evidence="13" type="primary">Zfp62</name>
    <name evidence="13" type="ORF">UROPYL_R02988</name>
</gene>
<dbReference type="EMBL" id="VZRH01001021">
    <property type="protein sequence ID" value="NWT92725.1"/>
    <property type="molecule type" value="Genomic_DNA"/>
</dbReference>
<evidence type="ECO:0000259" key="12">
    <source>
        <dbReference type="PROSITE" id="PS50157"/>
    </source>
</evidence>
<evidence type="ECO:0000256" key="8">
    <source>
        <dbReference type="ARBA" id="ARBA00023125"/>
    </source>
</evidence>
<evidence type="ECO:0000256" key="5">
    <source>
        <dbReference type="ARBA" id="ARBA00022771"/>
    </source>
</evidence>
<evidence type="ECO:0000256" key="7">
    <source>
        <dbReference type="ARBA" id="ARBA00023015"/>
    </source>
</evidence>